<feature type="compositionally biased region" description="Low complexity" evidence="6">
    <location>
        <begin position="1"/>
        <end position="18"/>
    </location>
</feature>
<protein>
    <submittedName>
        <fullName evidence="7">Uncharacterized protein</fullName>
    </submittedName>
</protein>
<gene>
    <name evidence="7" type="ORF">HAKA00212_LOCUS5737</name>
</gene>
<dbReference type="PANTHER" id="PTHR21346:SF0">
    <property type="entry name" value="RE45833P"/>
    <property type="match status" value="1"/>
</dbReference>
<dbReference type="EMBL" id="HBIU01012669">
    <property type="protein sequence ID" value="CAE0627061.1"/>
    <property type="molecule type" value="Transcribed_RNA"/>
</dbReference>
<comment type="similarity">
    <text evidence="2">Belongs to the FUN14 family.</text>
</comment>
<evidence type="ECO:0000256" key="3">
    <source>
        <dbReference type="ARBA" id="ARBA00022692"/>
    </source>
</evidence>
<sequence length="183" mass="19481">MPGASSSLVAMSASSAHSMPEDSEGGIIKEAQKNLKKVQSSAEQSWSMLSDLQKRFNNGESPSEIASELVDHVIESGVGQQLSTGLVFGICSGFAVKKIGKLAAFVFGSGFCVLQGLSYSGYITLNYKKMDDSLKQLLDADGDGKFDSTDIQIWYSKMENVLTYNLPAGSGFTTGLVIGLRMG</sequence>
<evidence type="ECO:0000256" key="2">
    <source>
        <dbReference type="ARBA" id="ARBA00009160"/>
    </source>
</evidence>
<organism evidence="7">
    <name type="scientific">Heterosigma akashiwo</name>
    <name type="common">Chromophytic alga</name>
    <name type="synonym">Heterosigma carterae</name>
    <dbReference type="NCBI Taxonomy" id="2829"/>
    <lineage>
        <taxon>Eukaryota</taxon>
        <taxon>Sar</taxon>
        <taxon>Stramenopiles</taxon>
        <taxon>Ochrophyta</taxon>
        <taxon>Raphidophyceae</taxon>
        <taxon>Chattonellales</taxon>
        <taxon>Chattonellaceae</taxon>
        <taxon>Heterosigma</taxon>
    </lineage>
</organism>
<evidence type="ECO:0000256" key="4">
    <source>
        <dbReference type="ARBA" id="ARBA00022989"/>
    </source>
</evidence>
<evidence type="ECO:0000256" key="1">
    <source>
        <dbReference type="ARBA" id="ARBA00004370"/>
    </source>
</evidence>
<evidence type="ECO:0000256" key="6">
    <source>
        <dbReference type="SAM" id="MobiDB-lite"/>
    </source>
</evidence>
<evidence type="ECO:0000313" key="7">
    <source>
        <dbReference type="EMBL" id="CAE0627061.1"/>
    </source>
</evidence>
<keyword evidence="3" id="KW-0812">Transmembrane</keyword>
<reference evidence="7" key="1">
    <citation type="submission" date="2021-01" db="EMBL/GenBank/DDBJ databases">
        <authorList>
            <person name="Corre E."/>
            <person name="Pelletier E."/>
            <person name="Niang G."/>
            <person name="Scheremetjew M."/>
            <person name="Finn R."/>
            <person name="Kale V."/>
            <person name="Holt S."/>
            <person name="Cochrane G."/>
            <person name="Meng A."/>
            <person name="Brown T."/>
            <person name="Cohen L."/>
        </authorList>
    </citation>
    <scope>NUCLEOTIDE SEQUENCE</scope>
    <source>
        <strain evidence="7">CCMP3107</strain>
    </source>
</reference>
<feature type="region of interest" description="Disordered" evidence="6">
    <location>
        <begin position="1"/>
        <end position="26"/>
    </location>
</feature>
<dbReference type="InterPro" id="IPR007014">
    <property type="entry name" value="FUN14"/>
</dbReference>
<evidence type="ECO:0000256" key="5">
    <source>
        <dbReference type="ARBA" id="ARBA00023136"/>
    </source>
</evidence>
<dbReference type="PANTHER" id="PTHR21346">
    <property type="entry name" value="FUN14 DOMAIN CONTAINING"/>
    <property type="match status" value="1"/>
</dbReference>
<dbReference type="GO" id="GO:0000422">
    <property type="term" value="P:autophagy of mitochondrion"/>
    <property type="evidence" value="ECO:0007669"/>
    <property type="project" value="TreeGrafter"/>
</dbReference>
<keyword evidence="5" id="KW-0472">Membrane</keyword>
<dbReference type="GO" id="GO:0005741">
    <property type="term" value="C:mitochondrial outer membrane"/>
    <property type="evidence" value="ECO:0007669"/>
    <property type="project" value="TreeGrafter"/>
</dbReference>
<accession>A0A6V1P0Y5</accession>
<keyword evidence="4" id="KW-1133">Transmembrane helix</keyword>
<dbReference type="AlphaFoldDB" id="A0A6V1P0Y5"/>
<name>A0A6V1P0Y5_HETAK</name>
<proteinExistence type="inferred from homology"/>
<comment type="subcellular location">
    <subcellularLocation>
        <location evidence="1">Membrane</location>
    </subcellularLocation>
</comment>
<dbReference type="Pfam" id="PF04930">
    <property type="entry name" value="FUN14"/>
    <property type="match status" value="1"/>
</dbReference>